<evidence type="ECO:0000313" key="5">
    <source>
        <dbReference type="EMBL" id="GJN93926.1"/>
    </source>
</evidence>
<keyword evidence="1 2" id="KW-0728">SH3 domain</keyword>
<feature type="compositionally biased region" description="Basic and acidic residues" evidence="3">
    <location>
        <begin position="371"/>
        <end position="386"/>
    </location>
</feature>
<feature type="region of interest" description="Disordered" evidence="3">
    <location>
        <begin position="1"/>
        <end position="233"/>
    </location>
</feature>
<feature type="compositionally biased region" description="Low complexity" evidence="3">
    <location>
        <begin position="84"/>
        <end position="103"/>
    </location>
</feature>
<dbReference type="Proteomes" id="UP001342314">
    <property type="component" value="Unassembled WGS sequence"/>
</dbReference>
<evidence type="ECO:0000259" key="4">
    <source>
        <dbReference type="PROSITE" id="PS50002"/>
    </source>
</evidence>
<dbReference type="InterPro" id="IPR001452">
    <property type="entry name" value="SH3_domain"/>
</dbReference>
<protein>
    <recommendedName>
        <fullName evidence="4">SH3 domain-containing protein</fullName>
    </recommendedName>
</protein>
<feature type="compositionally biased region" description="Polar residues" evidence="3">
    <location>
        <begin position="1"/>
        <end position="21"/>
    </location>
</feature>
<sequence>MARSQSESSIHGPPTATSSAAIFSILGPNRSRRSTVSSQTGADKEKSGADKDAKNRSRSGSMLERFALGNKNKKRGGEGDDETAPSPEGAASSAPTSGASTPSRFAPSMPSLPTLGSFKKLSLQSSPGKYGTLADAHHEPSSSPSGSFSSSASGSASGRRLPPALKRTQTAPAASPTPSSPSRARPPPPLPSRAPAAGPVGQTYRAQWAYKPAATVPDDEDDEEEGAGELELEKGDVVRVEKEVNADWWIGVGVQGAAQGRRGMFPSAYVVPHALEAHSDDEDDEDEARRGAQSRWTTFGNASTSFSASSDGHDASVGRPSFDGDALTDTDDGEHGLLDNGAQGRTASPFGDPRERRARQRGETITASPFDDDRVSYAHARGESSR</sequence>
<feature type="compositionally biased region" description="Polar residues" evidence="3">
    <location>
        <begin position="294"/>
        <end position="310"/>
    </location>
</feature>
<feature type="compositionally biased region" description="Low complexity" evidence="3">
    <location>
        <begin position="171"/>
        <end position="183"/>
    </location>
</feature>
<dbReference type="AlphaFoldDB" id="A0AAV5GWQ7"/>
<dbReference type="PROSITE" id="PS50002">
    <property type="entry name" value="SH3"/>
    <property type="match status" value="1"/>
</dbReference>
<evidence type="ECO:0000256" key="2">
    <source>
        <dbReference type="PROSITE-ProRule" id="PRU00192"/>
    </source>
</evidence>
<proteinExistence type="predicted"/>
<dbReference type="InterPro" id="IPR036028">
    <property type="entry name" value="SH3-like_dom_sf"/>
</dbReference>
<feature type="compositionally biased region" description="Basic and acidic residues" evidence="3">
    <location>
        <begin position="42"/>
        <end position="55"/>
    </location>
</feature>
<comment type="caution">
    <text evidence="5">The sequence shown here is derived from an EMBL/GenBank/DDBJ whole genome shotgun (WGS) entry which is preliminary data.</text>
</comment>
<feature type="compositionally biased region" description="Acidic residues" evidence="3">
    <location>
        <begin position="217"/>
        <end position="230"/>
    </location>
</feature>
<evidence type="ECO:0000256" key="3">
    <source>
        <dbReference type="SAM" id="MobiDB-lite"/>
    </source>
</evidence>
<dbReference type="Gene3D" id="2.30.30.40">
    <property type="entry name" value="SH3 Domains"/>
    <property type="match status" value="1"/>
</dbReference>
<gene>
    <name evidence="5" type="ORF">Rhopal_006985-T1</name>
</gene>
<reference evidence="5 6" key="1">
    <citation type="submission" date="2021-12" db="EMBL/GenBank/DDBJ databases">
        <title>High titer production of polyol ester of fatty acids by Rhodotorula paludigena BS15 towards product separation-free biomass refinery.</title>
        <authorList>
            <person name="Mano J."/>
            <person name="Ono H."/>
            <person name="Tanaka T."/>
            <person name="Naito K."/>
            <person name="Sushida H."/>
            <person name="Ike M."/>
            <person name="Tokuyasu K."/>
            <person name="Kitaoka M."/>
        </authorList>
    </citation>
    <scope>NUCLEOTIDE SEQUENCE [LARGE SCALE GENOMIC DNA]</scope>
    <source>
        <strain evidence="5 6">BS15</strain>
    </source>
</reference>
<feature type="region of interest" description="Disordered" evidence="3">
    <location>
        <begin position="276"/>
        <end position="386"/>
    </location>
</feature>
<dbReference type="Pfam" id="PF14604">
    <property type="entry name" value="SH3_9"/>
    <property type="match status" value="1"/>
</dbReference>
<evidence type="ECO:0000313" key="6">
    <source>
        <dbReference type="Proteomes" id="UP001342314"/>
    </source>
</evidence>
<name>A0AAV5GWQ7_9BASI</name>
<dbReference type="SUPFAM" id="SSF50044">
    <property type="entry name" value="SH3-domain"/>
    <property type="match status" value="1"/>
</dbReference>
<accession>A0AAV5GWQ7</accession>
<feature type="compositionally biased region" description="Low complexity" evidence="3">
    <location>
        <begin position="141"/>
        <end position="158"/>
    </location>
</feature>
<feature type="domain" description="SH3" evidence="4">
    <location>
        <begin position="199"/>
        <end position="275"/>
    </location>
</feature>
<dbReference type="SMART" id="SM00326">
    <property type="entry name" value="SH3"/>
    <property type="match status" value="1"/>
</dbReference>
<dbReference type="EMBL" id="BQKY01000015">
    <property type="protein sequence ID" value="GJN93926.1"/>
    <property type="molecule type" value="Genomic_DNA"/>
</dbReference>
<evidence type="ECO:0000256" key="1">
    <source>
        <dbReference type="ARBA" id="ARBA00022443"/>
    </source>
</evidence>
<keyword evidence="6" id="KW-1185">Reference proteome</keyword>
<organism evidence="5 6">
    <name type="scientific">Rhodotorula paludigena</name>
    <dbReference type="NCBI Taxonomy" id="86838"/>
    <lineage>
        <taxon>Eukaryota</taxon>
        <taxon>Fungi</taxon>
        <taxon>Dikarya</taxon>
        <taxon>Basidiomycota</taxon>
        <taxon>Pucciniomycotina</taxon>
        <taxon>Microbotryomycetes</taxon>
        <taxon>Sporidiobolales</taxon>
        <taxon>Sporidiobolaceae</taxon>
        <taxon>Rhodotorula</taxon>
    </lineage>
</organism>